<dbReference type="PROSITE" id="PS52039">
    <property type="entry name" value="TOPO_IA_2"/>
    <property type="match status" value="1"/>
</dbReference>
<keyword evidence="6" id="KW-1185">Reference proteome</keyword>
<comment type="caution">
    <text evidence="5">The sequence shown here is derived from an EMBL/GenBank/DDBJ whole genome shotgun (WGS) entry which is preliminary data.</text>
</comment>
<organism evidence="5 6">
    <name type="scientific">Mycoplasma todarodis</name>
    <dbReference type="NCBI Taxonomy" id="1937191"/>
    <lineage>
        <taxon>Bacteria</taxon>
        <taxon>Bacillati</taxon>
        <taxon>Mycoplasmatota</taxon>
        <taxon>Mollicutes</taxon>
        <taxon>Mycoplasmataceae</taxon>
        <taxon>Mycoplasma</taxon>
    </lineage>
</organism>
<dbReference type="Gene3D" id="3.30.65.10">
    <property type="entry name" value="Bacterial Topoisomerase I, domain 1"/>
    <property type="match status" value="1"/>
</dbReference>
<dbReference type="Proteomes" id="UP000291072">
    <property type="component" value="Unassembled WGS sequence"/>
</dbReference>
<dbReference type="EMBL" id="PSZP01000015">
    <property type="protein sequence ID" value="TCG11039.1"/>
    <property type="molecule type" value="Genomic_DNA"/>
</dbReference>
<dbReference type="InterPro" id="IPR023405">
    <property type="entry name" value="Topo_IA_core_domain"/>
</dbReference>
<evidence type="ECO:0000259" key="4">
    <source>
        <dbReference type="PROSITE" id="PS52039"/>
    </source>
</evidence>
<dbReference type="GO" id="GO:0005694">
    <property type="term" value="C:chromosome"/>
    <property type="evidence" value="ECO:0007669"/>
    <property type="project" value="InterPro"/>
</dbReference>
<dbReference type="InterPro" id="IPR013497">
    <property type="entry name" value="Topo_IA_cen"/>
</dbReference>
<dbReference type="SUPFAM" id="SSF56712">
    <property type="entry name" value="Prokaryotic type I DNA topoisomerase"/>
    <property type="match status" value="1"/>
</dbReference>
<dbReference type="PANTHER" id="PTHR42785:SF1">
    <property type="entry name" value="DNA TOPOISOMERASE"/>
    <property type="match status" value="1"/>
</dbReference>
<evidence type="ECO:0000313" key="6">
    <source>
        <dbReference type="Proteomes" id="UP000291072"/>
    </source>
</evidence>
<dbReference type="InterPro" id="IPR013824">
    <property type="entry name" value="Topo_IA_cen_sub1"/>
</dbReference>
<evidence type="ECO:0000313" key="5">
    <source>
        <dbReference type="EMBL" id="TCG11039.1"/>
    </source>
</evidence>
<dbReference type="InterPro" id="IPR003602">
    <property type="entry name" value="Topo_IA_DNA-bd_dom"/>
</dbReference>
<dbReference type="InterPro" id="IPR013826">
    <property type="entry name" value="Topo_IA_cen_sub3"/>
</dbReference>
<dbReference type="SUPFAM" id="SSF57783">
    <property type="entry name" value="Zinc beta-ribbon"/>
    <property type="match status" value="1"/>
</dbReference>
<dbReference type="InterPro" id="IPR000380">
    <property type="entry name" value="Topo_IA"/>
</dbReference>
<dbReference type="Gene3D" id="1.10.460.10">
    <property type="entry name" value="Topoisomerase I, domain 2"/>
    <property type="match status" value="1"/>
</dbReference>
<keyword evidence="1" id="KW-0799">Topoisomerase</keyword>
<dbReference type="RefSeq" id="WP_210725171.1">
    <property type="nucleotide sequence ID" value="NZ_PSZP01000015.1"/>
</dbReference>
<evidence type="ECO:0000256" key="3">
    <source>
        <dbReference type="ARBA" id="ARBA00023235"/>
    </source>
</evidence>
<dbReference type="PANTHER" id="PTHR42785">
    <property type="entry name" value="DNA TOPOISOMERASE, TYPE IA, CORE"/>
    <property type="match status" value="1"/>
</dbReference>
<evidence type="ECO:0000256" key="1">
    <source>
        <dbReference type="ARBA" id="ARBA00023029"/>
    </source>
</evidence>
<dbReference type="AlphaFoldDB" id="A0A4R0XTR3"/>
<dbReference type="Gene3D" id="1.10.290.10">
    <property type="entry name" value="Topoisomerase I, domain 4"/>
    <property type="match status" value="1"/>
</dbReference>
<dbReference type="InterPro" id="IPR013498">
    <property type="entry name" value="Topo_IA_Znf"/>
</dbReference>
<dbReference type="GO" id="GO:0006265">
    <property type="term" value="P:DNA topological change"/>
    <property type="evidence" value="ECO:0007669"/>
    <property type="project" value="InterPro"/>
</dbReference>
<proteinExistence type="predicted"/>
<name>A0A4R0XTR3_9MOLU</name>
<keyword evidence="3 5" id="KW-0413">Isomerase</keyword>
<sequence length="323" mass="36560">LYEGFGDGGLISYPRTDSTRMSATFVKQAQAYIAKEFGAEYVSSEVKGVAGDQDAHEAIRPTNIAMTPSKAKGIFSLKPAEFKVYQVIYNRTMQALMVQPEREILRYELVNGEHRFKMSASKVVFDGYLKVTGFSNDNELPVYNKGEIVDVQEYIKEAKATLPPAIGVGRPSTFAATVNKIKEREYVEKEGRALKPTEFGKVVSEKLTTHFQKIINEDYTAKVESSLDEIAEGNKDYKETMQEFWDKFNEQIENAQDTMEHTKLIPIPASTEPCPEDGGQLIFKRSRKGDKFIACANWPACTYTASDPNRKRWTGKRNWTKKK</sequence>
<dbReference type="PRINTS" id="PR00417">
    <property type="entry name" value="PRTPISMRASEI"/>
</dbReference>
<feature type="domain" description="Topo IA-type catalytic" evidence="4">
    <location>
        <begin position="1"/>
        <end position="252"/>
    </location>
</feature>
<evidence type="ECO:0000256" key="2">
    <source>
        <dbReference type="ARBA" id="ARBA00023125"/>
    </source>
</evidence>
<feature type="non-terminal residue" evidence="5">
    <location>
        <position position="1"/>
    </location>
</feature>
<reference evidence="5 6" key="1">
    <citation type="submission" date="2018-02" db="EMBL/GenBank/DDBJ databases">
        <title>Mycoplasma marinum and Mycoplasma todarodis sp. nov., moderately halophilic and psychrotolerant mycoplasmas isolated from cephalopods.</title>
        <authorList>
            <person name="Viver T."/>
        </authorList>
    </citation>
    <scope>NUCLEOTIDE SEQUENCE [LARGE SCALE GENOMIC DNA]</scope>
    <source>
        <strain evidence="5 6">5H</strain>
    </source>
</reference>
<dbReference type="SMART" id="SM00437">
    <property type="entry name" value="TOP1Ac"/>
    <property type="match status" value="1"/>
</dbReference>
<keyword evidence="2" id="KW-0238">DNA-binding</keyword>
<gene>
    <name evidence="5" type="ORF">C4B25_02490</name>
</gene>
<dbReference type="GO" id="GO:0003917">
    <property type="term" value="F:DNA topoisomerase type I (single strand cut, ATP-independent) activity"/>
    <property type="evidence" value="ECO:0007669"/>
    <property type="project" value="InterPro"/>
</dbReference>
<protein>
    <submittedName>
        <fullName evidence="5">Type I DNA topoisomerase</fullName>
    </submittedName>
</protein>
<accession>A0A4R0XTR3</accession>
<dbReference type="GO" id="GO:0003677">
    <property type="term" value="F:DNA binding"/>
    <property type="evidence" value="ECO:0007669"/>
    <property type="project" value="UniProtKB-KW"/>
</dbReference>
<dbReference type="Pfam" id="PF01131">
    <property type="entry name" value="Topoisom_bac"/>
    <property type="match status" value="1"/>
</dbReference>
<dbReference type="Pfam" id="PF01396">
    <property type="entry name" value="Zn_ribbon_Top1"/>
    <property type="match status" value="1"/>
</dbReference>